<accession>A0A1X6PHL4</accession>
<dbReference type="SUPFAM" id="SSF143870">
    <property type="entry name" value="PF0523-like"/>
    <property type="match status" value="1"/>
</dbReference>
<evidence type="ECO:0000256" key="1">
    <source>
        <dbReference type="ARBA" id="ARBA00004123"/>
    </source>
</evidence>
<gene>
    <name evidence="6" type="ORF">BU14_0056s0009</name>
</gene>
<dbReference type="GO" id="GO:0000408">
    <property type="term" value="C:EKC/KEOPS complex"/>
    <property type="evidence" value="ECO:0007669"/>
    <property type="project" value="TreeGrafter"/>
</dbReference>
<organism evidence="6 7">
    <name type="scientific">Porphyra umbilicalis</name>
    <name type="common">Purple laver</name>
    <name type="synonym">Red alga</name>
    <dbReference type="NCBI Taxonomy" id="2786"/>
    <lineage>
        <taxon>Eukaryota</taxon>
        <taxon>Rhodophyta</taxon>
        <taxon>Bangiophyceae</taxon>
        <taxon>Bangiales</taxon>
        <taxon>Bangiaceae</taxon>
        <taxon>Porphyra</taxon>
    </lineage>
</organism>
<keyword evidence="7" id="KW-1185">Reference proteome</keyword>
<dbReference type="Pfam" id="PF08617">
    <property type="entry name" value="CGI-121"/>
    <property type="match status" value="1"/>
</dbReference>
<dbReference type="GO" id="GO:0005829">
    <property type="term" value="C:cytosol"/>
    <property type="evidence" value="ECO:0007669"/>
    <property type="project" value="TreeGrafter"/>
</dbReference>
<dbReference type="EMBL" id="KV918778">
    <property type="protein sequence ID" value="OSX80226.1"/>
    <property type="molecule type" value="Genomic_DNA"/>
</dbReference>
<sequence length="217" mass="21632">MRTRVGERLDIPVELRLYEGVTNGGELRRRLAAREVDAAFLNADLVTDLFPVLVAAHQAVESARGGTLVAHSVHAQLLLCLSGGKSLSSALRHFGVGDATRRVLVVLLPAPPRGAPPAASTTPTPAPLADADGAAAAVDATAAAAAADGAADGASAPAPARPRPWRAPFADIAGVEAADVAAAVAAGGAAHAPRVAAVYKITAEELGGKGGGGRTMP</sequence>
<evidence type="ECO:0000256" key="4">
    <source>
        <dbReference type="ARBA" id="ARBA00023242"/>
    </source>
</evidence>
<keyword evidence="4 5" id="KW-0539">Nucleus</keyword>
<dbReference type="PANTHER" id="PTHR15840">
    <property type="entry name" value="CGI-121 FAMILY MEMBER"/>
    <property type="match status" value="1"/>
</dbReference>
<evidence type="ECO:0000256" key="3">
    <source>
        <dbReference type="ARBA" id="ARBA00022694"/>
    </source>
</evidence>
<dbReference type="OrthoDB" id="329139at2759"/>
<evidence type="ECO:0000256" key="5">
    <source>
        <dbReference type="RuleBase" id="RU004398"/>
    </source>
</evidence>
<comment type="subcellular location">
    <subcellularLocation>
        <location evidence="1">Nucleus</location>
    </subcellularLocation>
</comment>
<dbReference type="InterPro" id="IPR013926">
    <property type="entry name" value="CGI121/TPRKB"/>
</dbReference>
<dbReference type="GO" id="GO:0005634">
    <property type="term" value="C:nucleus"/>
    <property type="evidence" value="ECO:0007669"/>
    <property type="project" value="UniProtKB-SubCell"/>
</dbReference>
<dbReference type="GO" id="GO:0002949">
    <property type="term" value="P:tRNA threonylcarbamoyladenosine modification"/>
    <property type="evidence" value="ECO:0007669"/>
    <property type="project" value="TreeGrafter"/>
</dbReference>
<evidence type="ECO:0008006" key="8">
    <source>
        <dbReference type="Google" id="ProtNLM"/>
    </source>
</evidence>
<dbReference type="InterPro" id="IPR036504">
    <property type="entry name" value="CGI121/TPRKB_sf"/>
</dbReference>
<proteinExistence type="inferred from homology"/>
<dbReference type="Gene3D" id="3.30.2380.10">
    <property type="entry name" value="CGI121/TPRKB"/>
    <property type="match status" value="1"/>
</dbReference>
<dbReference type="Proteomes" id="UP000218209">
    <property type="component" value="Unassembled WGS sequence"/>
</dbReference>
<reference evidence="6 7" key="1">
    <citation type="submission" date="2017-03" db="EMBL/GenBank/DDBJ databases">
        <title>WGS assembly of Porphyra umbilicalis.</title>
        <authorList>
            <person name="Brawley S.H."/>
            <person name="Blouin N.A."/>
            <person name="Ficko-Blean E."/>
            <person name="Wheeler G.L."/>
            <person name="Lohr M."/>
            <person name="Goodson H.V."/>
            <person name="Jenkins J.W."/>
            <person name="Blaby-Haas C.E."/>
            <person name="Helliwell K.E."/>
            <person name="Chan C."/>
            <person name="Marriage T."/>
            <person name="Bhattacharya D."/>
            <person name="Klein A.S."/>
            <person name="Badis Y."/>
            <person name="Brodie J."/>
            <person name="Cao Y."/>
            <person name="Collen J."/>
            <person name="Dittami S.M."/>
            <person name="Gachon C.M."/>
            <person name="Green B.R."/>
            <person name="Karpowicz S."/>
            <person name="Kim J.W."/>
            <person name="Kudahl U."/>
            <person name="Lin S."/>
            <person name="Michel G."/>
            <person name="Mittag M."/>
            <person name="Olson B.J."/>
            <person name="Pangilinan J."/>
            <person name="Peng Y."/>
            <person name="Qiu H."/>
            <person name="Shu S."/>
            <person name="Singer J.T."/>
            <person name="Smith A.G."/>
            <person name="Sprecher B.N."/>
            <person name="Wagner V."/>
            <person name="Wang W."/>
            <person name="Wang Z.-Y."/>
            <person name="Yan J."/>
            <person name="Yarish C."/>
            <person name="Zoeuner-Riek S."/>
            <person name="Zhuang Y."/>
            <person name="Zou Y."/>
            <person name="Lindquist E.A."/>
            <person name="Grimwood J."/>
            <person name="Barry K."/>
            <person name="Rokhsar D.S."/>
            <person name="Schmutz J."/>
            <person name="Stiller J.W."/>
            <person name="Grossman A.R."/>
            <person name="Prochnik S.E."/>
        </authorList>
    </citation>
    <scope>NUCLEOTIDE SEQUENCE [LARGE SCALE GENOMIC DNA]</scope>
    <source>
        <strain evidence="6">4086291</strain>
    </source>
</reference>
<dbReference type="AlphaFoldDB" id="A0A1X6PHL4"/>
<comment type="similarity">
    <text evidence="2 5">Belongs to the CGI121/TPRKB family.</text>
</comment>
<dbReference type="PANTHER" id="PTHR15840:SF10">
    <property type="entry name" value="EKC_KEOPS COMPLEX SUBUNIT TPRKB"/>
    <property type="match status" value="1"/>
</dbReference>
<evidence type="ECO:0000313" key="6">
    <source>
        <dbReference type="EMBL" id="OSX80226.1"/>
    </source>
</evidence>
<evidence type="ECO:0000313" key="7">
    <source>
        <dbReference type="Proteomes" id="UP000218209"/>
    </source>
</evidence>
<protein>
    <recommendedName>
        <fullName evidence="8">EKC/KEOPS complex subunit CGI121</fullName>
    </recommendedName>
</protein>
<keyword evidence="3" id="KW-0819">tRNA processing</keyword>
<name>A0A1X6PHL4_PORUM</name>
<evidence type="ECO:0000256" key="2">
    <source>
        <dbReference type="ARBA" id="ARBA00005546"/>
    </source>
</evidence>